<feature type="compositionally biased region" description="Low complexity" evidence="1">
    <location>
        <begin position="178"/>
        <end position="188"/>
    </location>
</feature>
<keyword evidence="4" id="KW-1185">Reference proteome</keyword>
<dbReference type="VEuPathDB" id="FungiDB:SI65_02291"/>
<feature type="compositionally biased region" description="Polar residues" evidence="1">
    <location>
        <begin position="189"/>
        <end position="204"/>
    </location>
</feature>
<evidence type="ECO:0000313" key="3">
    <source>
        <dbReference type="EMBL" id="ODM21447.1"/>
    </source>
</evidence>
<evidence type="ECO:0000313" key="4">
    <source>
        <dbReference type="Proteomes" id="UP000094569"/>
    </source>
</evidence>
<dbReference type="Gene3D" id="1.10.167.10">
    <property type="entry name" value="Regulator of G-protein Signalling 4, domain 2"/>
    <property type="match status" value="1"/>
</dbReference>
<dbReference type="InterPro" id="IPR044926">
    <property type="entry name" value="RGS_subdomain_2"/>
</dbReference>
<reference evidence="3 4" key="1">
    <citation type="journal article" date="2016" name="BMC Genomics">
        <title>Comparative genomic and transcriptomic analyses of the Fuzhuan brick tea-fermentation fungus Aspergillus cristatus.</title>
        <authorList>
            <person name="Ge Y."/>
            <person name="Wang Y."/>
            <person name="Liu Y."/>
            <person name="Tan Y."/>
            <person name="Ren X."/>
            <person name="Zhang X."/>
            <person name="Hyde K.D."/>
            <person name="Liu Y."/>
            <person name="Liu Z."/>
        </authorList>
    </citation>
    <scope>NUCLEOTIDE SEQUENCE [LARGE SCALE GENOMIC DNA]</scope>
    <source>
        <strain evidence="3 4">GZAAS20.1005</strain>
    </source>
</reference>
<gene>
    <name evidence="3" type="ORF">SI65_02291</name>
</gene>
<dbReference type="InterPro" id="IPR036305">
    <property type="entry name" value="RGS_sf"/>
</dbReference>
<protein>
    <recommendedName>
        <fullName evidence="2">RGS domain-containing protein</fullName>
    </recommendedName>
</protein>
<dbReference type="Proteomes" id="UP000094569">
    <property type="component" value="Unassembled WGS sequence"/>
</dbReference>
<dbReference type="Pfam" id="PF00615">
    <property type="entry name" value="RGS"/>
    <property type="match status" value="1"/>
</dbReference>
<proteinExistence type="predicted"/>
<dbReference type="EMBL" id="JXNT01000002">
    <property type="protein sequence ID" value="ODM21447.1"/>
    <property type="molecule type" value="Genomic_DNA"/>
</dbReference>
<dbReference type="SMART" id="SM00315">
    <property type="entry name" value="RGS"/>
    <property type="match status" value="1"/>
</dbReference>
<evidence type="ECO:0000256" key="1">
    <source>
        <dbReference type="SAM" id="MobiDB-lite"/>
    </source>
</evidence>
<dbReference type="AlphaFoldDB" id="A0A1E3BKL2"/>
<evidence type="ECO:0000259" key="2">
    <source>
        <dbReference type="PROSITE" id="PS50132"/>
    </source>
</evidence>
<dbReference type="OrthoDB" id="4402936at2759"/>
<feature type="domain" description="RGS" evidence="2">
    <location>
        <begin position="32"/>
        <end position="135"/>
    </location>
</feature>
<dbReference type="PROSITE" id="PS50132">
    <property type="entry name" value="RGS"/>
    <property type="match status" value="1"/>
</dbReference>
<accession>A0A1E3BKL2</accession>
<dbReference type="PANTHER" id="PTHR10845:SF267">
    <property type="entry name" value="REGULATOR OF G PROTEIN SIGNALING DOMAIN PROTEIN (AFU_ORTHOLOGUE AFUA_6G06860)"/>
    <property type="match status" value="1"/>
</dbReference>
<sequence length="316" mass="35914">MNSSFYHIRPKLDDLLDDKAPYPYTLSALIAFLSKSHCLEILEFVLEARRYRNSFQRVGNHNSRRTLHLQWQRILQMYIISGAQREINISDGVRDDLVATESKPNYPPDPALLDSALQEMRDLLHDSILLPFLRSCVNQDREQPRPLSTSCLHHDTGSIDQKEYAHSDIFPFTGGSTFSSTKSCSQSPRPSNTGTGDRSHTPSIVFTDDNSHNQNHSRSIFPFGLSSYSSRPATTFDIRYDNELAHDYYGDGKKLADNLRDVYHDKNLTFPDDFESTTTVPPIHFMGVTAPDDVDVDELKRVEVPGLAVDILDFKM</sequence>
<feature type="region of interest" description="Disordered" evidence="1">
    <location>
        <begin position="178"/>
        <end position="213"/>
    </location>
</feature>
<dbReference type="SUPFAM" id="SSF48097">
    <property type="entry name" value="Regulator of G-protein signaling, RGS"/>
    <property type="match status" value="1"/>
</dbReference>
<dbReference type="InterPro" id="IPR016137">
    <property type="entry name" value="RGS"/>
</dbReference>
<organism evidence="3 4">
    <name type="scientific">Aspergillus cristatus</name>
    <name type="common">Chinese Fuzhuan brick tea-fermentation fungus</name>
    <name type="synonym">Eurotium cristatum</name>
    <dbReference type="NCBI Taxonomy" id="573508"/>
    <lineage>
        <taxon>Eukaryota</taxon>
        <taxon>Fungi</taxon>
        <taxon>Dikarya</taxon>
        <taxon>Ascomycota</taxon>
        <taxon>Pezizomycotina</taxon>
        <taxon>Eurotiomycetes</taxon>
        <taxon>Eurotiomycetidae</taxon>
        <taxon>Eurotiales</taxon>
        <taxon>Aspergillaceae</taxon>
        <taxon>Aspergillus</taxon>
        <taxon>Aspergillus subgen. Aspergillus</taxon>
    </lineage>
</organism>
<name>A0A1E3BKL2_ASPCR</name>
<dbReference type="PANTHER" id="PTHR10845">
    <property type="entry name" value="REGULATOR OF G PROTEIN SIGNALING"/>
    <property type="match status" value="1"/>
</dbReference>
<comment type="caution">
    <text evidence="3">The sequence shown here is derived from an EMBL/GenBank/DDBJ whole genome shotgun (WGS) entry which is preliminary data.</text>
</comment>
<dbReference type="CDD" id="cd07440">
    <property type="entry name" value="RGS"/>
    <property type="match status" value="1"/>
</dbReference>